<comment type="caution">
    <text evidence="4">The sequence shown here is derived from an EMBL/GenBank/DDBJ whole genome shotgun (WGS) entry which is preliminary data.</text>
</comment>
<protein>
    <submittedName>
        <fullName evidence="4">Pyrimidine-nucleoside phosphorylase</fullName>
        <ecNumber evidence="4">2.4.2.2</ecNumber>
    </submittedName>
</protein>
<reference evidence="4" key="1">
    <citation type="submission" date="2019-08" db="EMBL/GenBank/DDBJ databases">
        <authorList>
            <person name="Kucharzyk K."/>
            <person name="Murdoch R.W."/>
            <person name="Higgins S."/>
            <person name="Loffler F."/>
        </authorList>
    </citation>
    <scope>NUCLEOTIDE SEQUENCE</scope>
</reference>
<dbReference type="Gene3D" id="3.90.1170.30">
    <property type="entry name" value="Pyrimidine nucleoside phosphorylase-like, C-terminal domain"/>
    <property type="match status" value="1"/>
</dbReference>
<evidence type="ECO:0000259" key="3">
    <source>
        <dbReference type="SMART" id="SM00941"/>
    </source>
</evidence>
<feature type="domain" description="Pyrimidine nucleoside phosphorylase C-terminal" evidence="3">
    <location>
        <begin position="161"/>
        <end position="235"/>
    </location>
</feature>
<dbReference type="Pfam" id="PF00591">
    <property type="entry name" value="Glycos_transf_3"/>
    <property type="match status" value="1"/>
</dbReference>
<dbReference type="SUPFAM" id="SSF54680">
    <property type="entry name" value="Pyrimidine nucleoside phosphorylase C-terminal domain"/>
    <property type="match status" value="1"/>
</dbReference>
<dbReference type="GO" id="GO:0009032">
    <property type="term" value="F:thymidine phosphorylase activity"/>
    <property type="evidence" value="ECO:0007669"/>
    <property type="project" value="TreeGrafter"/>
</dbReference>
<dbReference type="EMBL" id="VSSQ01019360">
    <property type="protein sequence ID" value="MPM63350.1"/>
    <property type="molecule type" value="Genomic_DNA"/>
</dbReference>
<dbReference type="InterPro" id="IPR000053">
    <property type="entry name" value="Thymidine/pyrmidine_PPase"/>
</dbReference>
<keyword evidence="1 4" id="KW-0328">Glycosyltransferase</keyword>
<sequence length="250" mass="26938">MSKKIAGGAQAIVLDVKVGLGAFMRNLDDAKKLSKLMVAIGRLSGRKVVACLSDMNQPLGNAVGNALEVKEAIETLHGRGPQDFREHCLEVASHMLVIGEKADILKTARKMVTETLDSGKSWEKFRMLVQNQGGDVDYVDHPEKLTLASLIETVPAPQSGYLHEINAQIVGETSVELGAGRVKKGDPIDPAVGIIILHKVGDLVKAGEPLFVIHSNDKKKLASAKERLLGAHVIQAEKCDPLPLFYGVIK</sequence>
<dbReference type="PANTHER" id="PTHR10515">
    <property type="entry name" value="THYMIDINE PHOSPHORYLASE"/>
    <property type="match status" value="1"/>
</dbReference>
<organism evidence="4">
    <name type="scientific">bioreactor metagenome</name>
    <dbReference type="NCBI Taxonomy" id="1076179"/>
    <lineage>
        <taxon>unclassified sequences</taxon>
        <taxon>metagenomes</taxon>
        <taxon>ecological metagenomes</taxon>
    </lineage>
</organism>
<dbReference type="Pfam" id="PF07831">
    <property type="entry name" value="PYNP_C"/>
    <property type="match status" value="1"/>
</dbReference>
<dbReference type="SMART" id="SM00941">
    <property type="entry name" value="PYNP_C"/>
    <property type="match status" value="1"/>
</dbReference>
<dbReference type="InterPro" id="IPR013102">
    <property type="entry name" value="PYNP_C"/>
</dbReference>
<dbReference type="GO" id="GO:0006213">
    <property type="term" value="P:pyrimidine nucleoside metabolic process"/>
    <property type="evidence" value="ECO:0007669"/>
    <property type="project" value="InterPro"/>
</dbReference>
<dbReference type="GO" id="GO:0005829">
    <property type="term" value="C:cytosol"/>
    <property type="evidence" value="ECO:0007669"/>
    <property type="project" value="TreeGrafter"/>
</dbReference>
<dbReference type="GO" id="GO:0004645">
    <property type="term" value="F:1,4-alpha-oligoglucan phosphorylase activity"/>
    <property type="evidence" value="ECO:0007669"/>
    <property type="project" value="InterPro"/>
</dbReference>
<dbReference type="EC" id="2.4.2.2" evidence="4"/>
<evidence type="ECO:0000256" key="1">
    <source>
        <dbReference type="ARBA" id="ARBA00022676"/>
    </source>
</evidence>
<dbReference type="GO" id="GO:0006206">
    <property type="term" value="P:pyrimidine nucleobase metabolic process"/>
    <property type="evidence" value="ECO:0007669"/>
    <property type="project" value="InterPro"/>
</dbReference>
<dbReference type="PANTHER" id="PTHR10515:SF0">
    <property type="entry name" value="THYMIDINE PHOSPHORYLASE"/>
    <property type="match status" value="1"/>
</dbReference>
<dbReference type="InterPro" id="IPR035902">
    <property type="entry name" value="Nuc_phospho_transferase"/>
</dbReference>
<dbReference type="Gene3D" id="3.40.1030.10">
    <property type="entry name" value="Nucleoside phosphorylase/phosphoribosyltransferase catalytic domain"/>
    <property type="match status" value="1"/>
</dbReference>
<name>A0A645BD07_9ZZZZ</name>
<gene>
    <name evidence="4" type="primary">pdp_10</name>
    <name evidence="4" type="ORF">SDC9_110230</name>
</gene>
<proteinExistence type="predicted"/>
<dbReference type="InterPro" id="IPR000312">
    <property type="entry name" value="Glycosyl_Trfase_fam3"/>
</dbReference>
<dbReference type="AlphaFoldDB" id="A0A645BD07"/>
<evidence type="ECO:0000256" key="2">
    <source>
        <dbReference type="ARBA" id="ARBA00022679"/>
    </source>
</evidence>
<evidence type="ECO:0000313" key="4">
    <source>
        <dbReference type="EMBL" id="MPM63350.1"/>
    </source>
</evidence>
<dbReference type="SUPFAM" id="SSF52418">
    <property type="entry name" value="Nucleoside phosphorylase/phosphoribosyltransferase catalytic domain"/>
    <property type="match status" value="1"/>
</dbReference>
<accession>A0A645BD07</accession>
<dbReference type="InterPro" id="IPR036566">
    <property type="entry name" value="PYNP-like_C_sf"/>
</dbReference>
<keyword evidence="2 4" id="KW-0808">Transferase</keyword>